<evidence type="ECO:0000256" key="2">
    <source>
        <dbReference type="ARBA" id="ARBA00006966"/>
    </source>
</evidence>
<dbReference type="GeneID" id="73795440"/>
<evidence type="ECO:0000256" key="1">
    <source>
        <dbReference type="ARBA" id="ARBA00001933"/>
    </source>
</evidence>
<name>A0A4R3T7V2_9FIRM</name>
<dbReference type="Proteomes" id="UP000295773">
    <property type="component" value="Unassembled WGS sequence"/>
</dbReference>
<dbReference type="EMBL" id="SMBP01000016">
    <property type="protein sequence ID" value="TCU57733.1"/>
    <property type="molecule type" value="Genomic_DNA"/>
</dbReference>
<comment type="cofactor">
    <cofactor evidence="1">
        <name>pyridoxal 5'-phosphate</name>
        <dbReference type="ChEBI" id="CHEBI:597326"/>
    </cofactor>
</comment>
<dbReference type="Pfam" id="PF01212">
    <property type="entry name" value="Beta_elim_lyase"/>
    <property type="match status" value="1"/>
</dbReference>
<dbReference type="AlphaFoldDB" id="A0A4R3T7V2"/>
<dbReference type="Gene3D" id="3.90.1150.10">
    <property type="entry name" value="Aspartate Aminotransferase, domain 1"/>
    <property type="match status" value="1"/>
</dbReference>
<organism evidence="5 6">
    <name type="scientific">Longicatena caecimuris</name>
    <dbReference type="NCBI Taxonomy" id="1796635"/>
    <lineage>
        <taxon>Bacteria</taxon>
        <taxon>Bacillati</taxon>
        <taxon>Bacillota</taxon>
        <taxon>Erysipelotrichia</taxon>
        <taxon>Erysipelotrichales</taxon>
        <taxon>Erysipelotrichaceae</taxon>
        <taxon>Longicatena</taxon>
    </lineage>
</organism>
<dbReference type="Gene3D" id="3.40.640.10">
    <property type="entry name" value="Type I PLP-dependent aspartate aminotransferase-like (Major domain)"/>
    <property type="match status" value="1"/>
</dbReference>
<dbReference type="PANTHER" id="PTHR48097:SF5">
    <property type="entry name" value="LOW SPECIFICITY L-THREONINE ALDOLASE"/>
    <property type="match status" value="1"/>
</dbReference>
<proteinExistence type="inferred from homology"/>
<dbReference type="InterPro" id="IPR015421">
    <property type="entry name" value="PyrdxlP-dep_Trfase_major"/>
</dbReference>
<evidence type="ECO:0000256" key="3">
    <source>
        <dbReference type="ARBA" id="ARBA00022898"/>
    </source>
</evidence>
<feature type="domain" description="Aromatic amino acid beta-eliminating lyase/threonine aldolase" evidence="4">
    <location>
        <begin position="30"/>
        <end position="290"/>
    </location>
</feature>
<protein>
    <submittedName>
        <fullName evidence="5">L-threonine aldolase</fullName>
    </submittedName>
</protein>
<dbReference type="InterPro" id="IPR001597">
    <property type="entry name" value="ArAA_b-elim_lyase/Thr_aldolase"/>
</dbReference>
<evidence type="ECO:0000313" key="6">
    <source>
        <dbReference type="Proteomes" id="UP000295773"/>
    </source>
</evidence>
<keyword evidence="3" id="KW-0663">Pyridoxal phosphate</keyword>
<reference evidence="5 6" key="1">
    <citation type="submission" date="2019-03" db="EMBL/GenBank/DDBJ databases">
        <title>Genomic Encyclopedia of Type Strains, Phase IV (KMG-IV): sequencing the most valuable type-strain genomes for metagenomic binning, comparative biology and taxonomic classification.</title>
        <authorList>
            <person name="Goeker M."/>
        </authorList>
    </citation>
    <scope>NUCLEOTIDE SEQUENCE [LARGE SCALE GENOMIC DNA]</scope>
    <source>
        <strain evidence="5 6">DSM 29481</strain>
    </source>
</reference>
<evidence type="ECO:0000313" key="5">
    <source>
        <dbReference type="EMBL" id="TCU57733.1"/>
    </source>
</evidence>
<dbReference type="RefSeq" id="WP_008688784.1">
    <property type="nucleotide sequence ID" value="NZ_AP024510.1"/>
</dbReference>
<accession>A0A4R3T7V2</accession>
<evidence type="ECO:0000259" key="4">
    <source>
        <dbReference type="Pfam" id="PF01212"/>
    </source>
</evidence>
<dbReference type="GO" id="GO:0016829">
    <property type="term" value="F:lyase activity"/>
    <property type="evidence" value="ECO:0007669"/>
    <property type="project" value="InterPro"/>
</dbReference>
<dbReference type="InterPro" id="IPR015424">
    <property type="entry name" value="PyrdxlP-dep_Trfase"/>
</dbReference>
<dbReference type="InterPro" id="IPR015422">
    <property type="entry name" value="PyrdxlP-dep_Trfase_small"/>
</dbReference>
<dbReference type="SUPFAM" id="SSF53383">
    <property type="entry name" value="PLP-dependent transferases"/>
    <property type="match status" value="1"/>
</dbReference>
<dbReference type="GO" id="GO:0006520">
    <property type="term" value="P:amino acid metabolic process"/>
    <property type="evidence" value="ECO:0007669"/>
    <property type="project" value="InterPro"/>
</dbReference>
<dbReference type="PANTHER" id="PTHR48097">
    <property type="entry name" value="L-THREONINE ALDOLASE-RELATED"/>
    <property type="match status" value="1"/>
</dbReference>
<gene>
    <name evidence="5" type="ORF">EDD61_11646</name>
</gene>
<comment type="caution">
    <text evidence="5">The sequence shown here is derived from an EMBL/GenBank/DDBJ whole genome shotgun (WGS) entry which is preliminary data.</text>
</comment>
<comment type="similarity">
    <text evidence="2">Belongs to the threonine aldolase family.</text>
</comment>
<keyword evidence="6" id="KW-1185">Reference proteome</keyword>
<sequence>MYSFCNDYSEGAIPMIMERLQEFNKKQNPGYGMDEICDKAREKIQEVLQCPTCDIHFLVGGTQANLTVIASALRPYEAVMAADSGHINVHETGAIEASGHKVVIVDSADGKVSVEGIYEEVRRHCDEHMVKPKMVYISDATELGSVYRKAELQALRKTCDALGLYLFMDGARLGCALTASDNDVSFADLCKYIDVFSIGGTKNGALFGEAVVIVNEQLKKDFRYMIKQRGGMLAKGWLLGLQFLSLFEDDQYRKIAAHANAMAQKLQTAFVDCGYSLFAKSSTNQIFVILPNEVIKKLEKEYAFQFWEKVDATHTAMRFVTSWATPEAVIDEFITYLKQI</sequence>